<keyword evidence="2" id="KW-1185">Reference proteome</keyword>
<proteinExistence type="predicted"/>
<evidence type="ECO:0000313" key="1">
    <source>
        <dbReference type="EMBL" id="KAJ7222443.1"/>
    </source>
</evidence>
<protein>
    <recommendedName>
        <fullName evidence="3">Transposase</fullName>
    </recommendedName>
</protein>
<evidence type="ECO:0008006" key="3">
    <source>
        <dbReference type="Google" id="ProtNLM"/>
    </source>
</evidence>
<dbReference type="AlphaFoldDB" id="A0AAD7E081"/>
<comment type="caution">
    <text evidence="1">The sequence shown here is derived from an EMBL/GenBank/DDBJ whole genome shotgun (WGS) entry which is preliminary data.</text>
</comment>
<dbReference type="Proteomes" id="UP001219525">
    <property type="component" value="Unassembled WGS sequence"/>
</dbReference>
<gene>
    <name evidence="1" type="ORF">GGX14DRAFT_558538</name>
</gene>
<reference evidence="1" key="1">
    <citation type="submission" date="2023-03" db="EMBL/GenBank/DDBJ databases">
        <title>Massive genome expansion in bonnet fungi (Mycena s.s.) driven by repeated elements and novel gene families across ecological guilds.</title>
        <authorList>
            <consortium name="Lawrence Berkeley National Laboratory"/>
            <person name="Harder C.B."/>
            <person name="Miyauchi S."/>
            <person name="Viragh M."/>
            <person name="Kuo A."/>
            <person name="Thoen E."/>
            <person name="Andreopoulos B."/>
            <person name="Lu D."/>
            <person name="Skrede I."/>
            <person name="Drula E."/>
            <person name="Henrissat B."/>
            <person name="Morin E."/>
            <person name="Kohler A."/>
            <person name="Barry K."/>
            <person name="LaButti K."/>
            <person name="Morin E."/>
            <person name="Salamov A."/>
            <person name="Lipzen A."/>
            <person name="Mereny Z."/>
            <person name="Hegedus B."/>
            <person name="Baldrian P."/>
            <person name="Stursova M."/>
            <person name="Weitz H."/>
            <person name="Taylor A."/>
            <person name="Grigoriev I.V."/>
            <person name="Nagy L.G."/>
            <person name="Martin F."/>
            <person name="Kauserud H."/>
        </authorList>
    </citation>
    <scope>NUCLEOTIDE SEQUENCE</scope>
    <source>
        <strain evidence="1">9144</strain>
    </source>
</reference>
<name>A0AAD7E081_9AGAR</name>
<dbReference type="EMBL" id="JARJCW010000007">
    <property type="protein sequence ID" value="KAJ7222443.1"/>
    <property type="molecule type" value="Genomic_DNA"/>
</dbReference>
<accession>A0AAD7E081</accession>
<organism evidence="1 2">
    <name type="scientific">Mycena pura</name>
    <dbReference type="NCBI Taxonomy" id="153505"/>
    <lineage>
        <taxon>Eukaryota</taxon>
        <taxon>Fungi</taxon>
        <taxon>Dikarya</taxon>
        <taxon>Basidiomycota</taxon>
        <taxon>Agaricomycotina</taxon>
        <taxon>Agaricomycetes</taxon>
        <taxon>Agaricomycetidae</taxon>
        <taxon>Agaricales</taxon>
        <taxon>Marasmiineae</taxon>
        <taxon>Mycenaceae</taxon>
        <taxon>Mycena</taxon>
    </lineage>
</organism>
<sequence>MGNRRISGNIKDCALRLWEAGWAEEDICYVFRVSPSSLYRWHKIFEEFGTPCKPPSILKGRPCAIALAFYLAIHHDTPISISGLQATLEHAGLTCKVLPKIAAKRDEARCDEHRNLICDPQLFSGTGLEFITIDESSKDDCTLSRLYGRSPSGTPATSSEVFVRADRYTLMAAMSRRGYIVTRIVKGSMDASQFFDFIVEDVVQ</sequence>
<dbReference type="Pfam" id="PF13384">
    <property type="entry name" value="HTH_23"/>
    <property type="match status" value="1"/>
</dbReference>
<evidence type="ECO:0000313" key="2">
    <source>
        <dbReference type="Proteomes" id="UP001219525"/>
    </source>
</evidence>